<organism evidence="2 3">
    <name type="scientific">Cyphomyrmex costatus</name>
    <dbReference type="NCBI Taxonomy" id="456900"/>
    <lineage>
        <taxon>Eukaryota</taxon>
        <taxon>Metazoa</taxon>
        <taxon>Ecdysozoa</taxon>
        <taxon>Arthropoda</taxon>
        <taxon>Hexapoda</taxon>
        <taxon>Insecta</taxon>
        <taxon>Pterygota</taxon>
        <taxon>Neoptera</taxon>
        <taxon>Endopterygota</taxon>
        <taxon>Hymenoptera</taxon>
        <taxon>Apocrita</taxon>
        <taxon>Aculeata</taxon>
        <taxon>Formicoidea</taxon>
        <taxon>Formicidae</taxon>
        <taxon>Myrmicinae</taxon>
        <taxon>Cyphomyrmex</taxon>
    </lineage>
</organism>
<gene>
    <name evidence="2" type="ORF">ALC62_01977</name>
</gene>
<dbReference type="EMBL" id="KQ976926">
    <property type="protein sequence ID" value="KYN07062.1"/>
    <property type="molecule type" value="Genomic_DNA"/>
</dbReference>
<evidence type="ECO:0000313" key="2">
    <source>
        <dbReference type="EMBL" id="KYN07062.1"/>
    </source>
</evidence>
<proteinExistence type="predicted"/>
<name>A0A151INL1_9HYME</name>
<sequence>MKTIRNRLYNKALQVSPNETFVKWNYFRILHDKDKTLPAEMRVCSKITVNHLILNNASKMRVRLAVQVRIFY</sequence>
<dbReference type="Pfam" id="PF21788">
    <property type="entry name" value="TNP-like_GBD"/>
    <property type="match status" value="1"/>
</dbReference>
<protein>
    <recommendedName>
        <fullName evidence="1">Transposable element P transposase-like GTP-binding insertion domain-containing protein</fullName>
    </recommendedName>
</protein>
<dbReference type="AlphaFoldDB" id="A0A151INL1"/>
<feature type="domain" description="Transposable element P transposase-like GTP-binding insertion" evidence="1">
    <location>
        <begin position="1"/>
        <end position="68"/>
    </location>
</feature>
<dbReference type="InterPro" id="IPR048366">
    <property type="entry name" value="TNP-like_GBD"/>
</dbReference>
<accession>A0A151INL1</accession>
<dbReference type="Proteomes" id="UP000078542">
    <property type="component" value="Unassembled WGS sequence"/>
</dbReference>
<evidence type="ECO:0000313" key="3">
    <source>
        <dbReference type="Proteomes" id="UP000078542"/>
    </source>
</evidence>
<keyword evidence="3" id="KW-1185">Reference proteome</keyword>
<reference evidence="2 3" key="1">
    <citation type="submission" date="2016-03" db="EMBL/GenBank/DDBJ databases">
        <title>Cyphomyrmex costatus WGS genome.</title>
        <authorList>
            <person name="Nygaard S."/>
            <person name="Hu H."/>
            <person name="Boomsma J."/>
            <person name="Zhang G."/>
        </authorList>
    </citation>
    <scope>NUCLEOTIDE SEQUENCE [LARGE SCALE GENOMIC DNA]</scope>
    <source>
        <strain evidence="2">MS0001</strain>
        <tissue evidence="2">Whole body</tissue>
    </source>
</reference>
<evidence type="ECO:0000259" key="1">
    <source>
        <dbReference type="Pfam" id="PF21788"/>
    </source>
</evidence>